<evidence type="ECO:0000313" key="12">
    <source>
        <dbReference type="EMBL" id="EAR61869.1"/>
    </source>
</evidence>
<evidence type="ECO:0000256" key="9">
    <source>
        <dbReference type="ARBA" id="ARBA00023014"/>
    </source>
</evidence>
<dbReference type="Gene3D" id="3.40.228.10">
    <property type="entry name" value="Dimethylsulfoxide Reductase, domain 2"/>
    <property type="match status" value="1"/>
</dbReference>
<dbReference type="SMART" id="SM00926">
    <property type="entry name" value="Molybdop_Fe4S4"/>
    <property type="match status" value="1"/>
</dbReference>
<dbReference type="Pfam" id="PF01568">
    <property type="entry name" value="Molydop_binding"/>
    <property type="match status" value="1"/>
</dbReference>
<dbReference type="SUPFAM" id="SSF53706">
    <property type="entry name" value="Formate dehydrogenase/DMSO reductase, domains 1-3"/>
    <property type="match status" value="1"/>
</dbReference>
<evidence type="ECO:0000256" key="7">
    <source>
        <dbReference type="ARBA" id="ARBA00023002"/>
    </source>
</evidence>
<evidence type="ECO:0000256" key="1">
    <source>
        <dbReference type="ARBA" id="ARBA00001942"/>
    </source>
</evidence>
<keyword evidence="4" id="KW-0004">4Fe-4S</keyword>
<comment type="caution">
    <text evidence="12">The sequence shown here is derived from an EMBL/GenBank/DDBJ whole genome shotgun (WGS) entry which is preliminary data.</text>
</comment>
<keyword evidence="7" id="KW-0560">Oxidoreductase</keyword>
<dbReference type="InterPro" id="IPR041957">
    <property type="entry name" value="CT_Nitrate-R-NapA-like"/>
</dbReference>
<dbReference type="PANTHER" id="PTHR43105:SF9">
    <property type="entry name" value="NADPH-FE(3+) OXIDOREDUCTASE SUBUNIT ALPHA"/>
    <property type="match status" value="1"/>
</dbReference>
<dbReference type="GO" id="GO:1990204">
    <property type="term" value="C:oxidoreductase complex"/>
    <property type="evidence" value="ECO:0007669"/>
    <property type="project" value="UniProtKB-ARBA"/>
</dbReference>
<keyword evidence="10" id="KW-0534">Nitrate assimilation</keyword>
<feature type="domain" description="4Fe-4S Mo/W bis-MGD-type" evidence="11">
    <location>
        <begin position="1"/>
        <end position="56"/>
    </location>
</feature>
<dbReference type="GO" id="GO:0045333">
    <property type="term" value="P:cellular respiration"/>
    <property type="evidence" value="ECO:0007669"/>
    <property type="project" value="UniProtKB-ARBA"/>
</dbReference>
<dbReference type="InterPro" id="IPR006656">
    <property type="entry name" value="Mopterin_OxRdtase"/>
</dbReference>
<evidence type="ECO:0000256" key="8">
    <source>
        <dbReference type="ARBA" id="ARBA00023004"/>
    </source>
</evidence>
<organism evidence="12 13">
    <name type="scientific">Neptuniibacter caesariensis</name>
    <dbReference type="NCBI Taxonomy" id="207954"/>
    <lineage>
        <taxon>Bacteria</taxon>
        <taxon>Pseudomonadati</taxon>
        <taxon>Pseudomonadota</taxon>
        <taxon>Gammaproteobacteria</taxon>
        <taxon>Oceanospirillales</taxon>
        <taxon>Oceanospirillaceae</taxon>
        <taxon>Neptuniibacter</taxon>
    </lineage>
</organism>
<proteinExistence type="inferred from homology"/>
<dbReference type="CDD" id="cd02754">
    <property type="entry name" value="MopB_Nitrate-R-NapA-like"/>
    <property type="match status" value="1"/>
</dbReference>
<dbReference type="PANTHER" id="PTHR43105">
    <property type="entry name" value="RESPIRATORY NITRATE REDUCTASE"/>
    <property type="match status" value="1"/>
</dbReference>
<comment type="cofactor">
    <cofactor evidence="2">
        <name>[4Fe-4S] cluster</name>
        <dbReference type="ChEBI" id="CHEBI:49883"/>
    </cofactor>
</comment>
<dbReference type="Gene3D" id="2.40.40.20">
    <property type="match status" value="1"/>
</dbReference>
<comment type="similarity">
    <text evidence="3">Belongs to the prokaryotic molybdopterin-containing oxidoreductase family. NasA/NapA/NarB subfamily.</text>
</comment>
<dbReference type="CDD" id="cd02791">
    <property type="entry name" value="MopB_CT_Nitrate-R-NapA-like"/>
    <property type="match status" value="1"/>
</dbReference>
<dbReference type="InterPro" id="IPR041854">
    <property type="entry name" value="BFD-like_2Fe2S-bd_dom_sf"/>
</dbReference>
<keyword evidence="6" id="KW-0479">Metal-binding</keyword>
<reference evidence="12 13" key="1">
    <citation type="submission" date="2006-02" db="EMBL/GenBank/DDBJ databases">
        <authorList>
            <person name="Pinhassi J."/>
            <person name="Pedros-Alio C."/>
            <person name="Ferriera S."/>
            <person name="Johnson J."/>
            <person name="Kravitz S."/>
            <person name="Halpern A."/>
            <person name="Remington K."/>
            <person name="Beeson K."/>
            <person name="Tran B."/>
            <person name="Rogers Y.-H."/>
            <person name="Friedman R."/>
            <person name="Venter J.C."/>
        </authorList>
    </citation>
    <scope>NUCLEOTIDE SEQUENCE [LARGE SCALE GENOMIC DNA]</scope>
    <source>
        <strain evidence="12 13">MED92</strain>
    </source>
</reference>
<keyword evidence="13" id="KW-1185">Reference proteome</keyword>
<dbReference type="Gene3D" id="1.10.10.1100">
    <property type="entry name" value="BFD-like [2Fe-2S]-binding domain"/>
    <property type="match status" value="1"/>
</dbReference>
<dbReference type="InterPro" id="IPR009010">
    <property type="entry name" value="Asp_de-COase-like_dom_sf"/>
</dbReference>
<dbReference type="RefSeq" id="WP_007022604.1">
    <property type="nucleotide sequence ID" value="NZ_CH724127.1"/>
</dbReference>
<sequence length="875" mass="96382">MHKLTTCPYCGVGCGVDAELGEGVVAKVQGDKEHPSNYGRLCVKGSSLHEVLGTNGRLLSPLVDGQRVSWADALDRVAEELLCTIKEHGPDSVAFYLSGQLLTEDYYVANKLIKGFIGTANVDTNSRLCMSSAVAGYKRAFGSDTVPCCYDDLEQTDLLVLVGSNTAWNHPILFQRMQAAKRKNPDLKVVVVDPRRTATCDLADLHLAIKPGTDSELFSGLLSYISSEDLVNRAYVTQFTEGFNEAISAASEQFNSRAELAEYCGIDLATLEQFYQLFSATDKVISFYSQGVNQSSSGTDNSNAIINCHLATGRIGYPGAGPFSITGQPNAMGGREVGGLANQLAAHMDFSSAEAIDRVGRFWDAPNIAQANGLTAVNLFQAVEKGEIKAVWVMGTNPAVSLPNTNQVSRALEECPLVVVSDCMASTETIRYADICLPATGWSEKNGTVTNAERRISRQRGLLPPSGEAKHDWWIISEVAKRMGYAEAFDYQHPYQIFAEHAELSGFENDGKRDFDISLFSDITETAYDALKPVQWPVTNDAPYGTARMFADGRFYTPSGKARFIPVTANKPKQLPTPELPYVMNTGRLRDQWHTMAMTGRTSRLFSHRDEPFVELCQADAQKEGIVEGELVKLSHPQGEYIGRARITDDQRPGELFVPMHWNGEFSAKARMGVLLEPVTDPISGQPESKHGRVAIEALNPKWQGWFICQAEMKPDFPVTYWTRVPKKETEFYYLADTAELDDPLQWCRDKFGEVDIWLEDKAEQSFRAAGLQGEKLQWAFFIMPYGQIPSTGWLEEMFAETELSLDQRRFLLSVTGCEIEDPGSIICSCYQVGSNAIEDAISQGCCSAEALGEKLKCGTNCGSCIPELNALIAK</sequence>
<dbReference type="SUPFAM" id="SSF50692">
    <property type="entry name" value="ADC-like"/>
    <property type="match status" value="1"/>
</dbReference>
<dbReference type="Pfam" id="PF04324">
    <property type="entry name" value="Fer2_BFD"/>
    <property type="match status" value="1"/>
</dbReference>
<dbReference type="GO" id="GO:0016491">
    <property type="term" value="F:oxidoreductase activity"/>
    <property type="evidence" value="ECO:0007669"/>
    <property type="project" value="UniProtKB-KW"/>
</dbReference>
<dbReference type="Pfam" id="PF00384">
    <property type="entry name" value="Molybdopterin"/>
    <property type="match status" value="1"/>
</dbReference>
<evidence type="ECO:0000256" key="6">
    <source>
        <dbReference type="ARBA" id="ARBA00022723"/>
    </source>
</evidence>
<gene>
    <name evidence="12" type="ORF">MED92_02938</name>
</gene>
<protein>
    <submittedName>
        <fullName evidence="12">Molybdopterin oxidoreductase</fullName>
    </submittedName>
</protein>
<dbReference type="Pfam" id="PF04879">
    <property type="entry name" value="Molybdop_Fe4S4"/>
    <property type="match status" value="1"/>
</dbReference>
<dbReference type="InterPro" id="IPR050123">
    <property type="entry name" value="Prok_molybdopt-oxidoreductase"/>
</dbReference>
<dbReference type="GO" id="GO:0043546">
    <property type="term" value="F:molybdopterin cofactor binding"/>
    <property type="evidence" value="ECO:0007669"/>
    <property type="project" value="InterPro"/>
</dbReference>
<dbReference type="InterPro" id="IPR007419">
    <property type="entry name" value="BFD-like_2Fe2S-bd_dom"/>
</dbReference>
<keyword evidence="5" id="KW-0500">Molybdenum</keyword>
<dbReference type="PROSITE" id="PS00551">
    <property type="entry name" value="MOLYBDOPTERIN_PROK_1"/>
    <property type="match status" value="1"/>
</dbReference>
<dbReference type="Gene3D" id="2.20.25.90">
    <property type="entry name" value="ADC-like domains"/>
    <property type="match status" value="1"/>
</dbReference>
<dbReference type="InterPro" id="IPR006963">
    <property type="entry name" value="Mopterin_OxRdtase_4Fe-4S_dom"/>
</dbReference>
<comment type="cofactor">
    <cofactor evidence="1">
        <name>Mo-bis(molybdopterin guanine dinucleotide)</name>
        <dbReference type="ChEBI" id="CHEBI:60539"/>
    </cofactor>
</comment>
<dbReference type="InterPro" id="IPR006657">
    <property type="entry name" value="MoPterin_dinucl-bd_dom"/>
</dbReference>
<evidence type="ECO:0000256" key="4">
    <source>
        <dbReference type="ARBA" id="ARBA00022485"/>
    </source>
</evidence>
<evidence type="ECO:0000259" key="11">
    <source>
        <dbReference type="PROSITE" id="PS51669"/>
    </source>
</evidence>
<dbReference type="GO" id="GO:0046872">
    <property type="term" value="F:metal ion binding"/>
    <property type="evidence" value="ECO:0007669"/>
    <property type="project" value="UniProtKB-KW"/>
</dbReference>
<dbReference type="GO" id="GO:0016020">
    <property type="term" value="C:membrane"/>
    <property type="evidence" value="ECO:0007669"/>
    <property type="project" value="TreeGrafter"/>
</dbReference>
<evidence type="ECO:0000256" key="2">
    <source>
        <dbReference type="ARBA" id="ARBA00001966"/>
    </source>
</evidence>
<dbReference type="AlphaFoldDB" id="A0A7U8C7Y4"/>
<dbReference type="OrthoDB" id="9810782at2"/>
<keyword evidence="8" id="KW-0408">Iron</keyword>
<dbReference type="Proteomes" id="UP000002171">
    <property type="component" value="Unassembled WGS sequence"/>
</dbReference>
<name>A0A7U8C7Y4_NEPCE</name>
<evidence type="ECO:0000256" key="3">
    <source>
        <dbReference type="ARBA" id="ARBA00008747"/>
    </source>
</evidence>
<dbReference type="GO" id="GO:0042128">
    <property type="term" value="P:nitrate assimilation"/>
    <property type="evidence" value="ECO:0007669"/>
    <property type="project" value="UniProtKB-KW"/>
</dbReference>
<dbReference type="GO" id="GO:0051539">
    <property type="term" value="F:4 iron, 4 sulfur cluster binding"/>
    <property type="evidence" value="ECO:0007669"/>
    <property type="project" value="UniProtKB-KW"/>
</dbReference>
<dbReference type="EMBL" id="AAOW01000005">
    <property type="protein sequence ID" value="EAR61869.1"/>
    <property type="molecule type" value="Genomic_DNA"/>
</dbReference>
<evidence type="ECO:0000256" key="5">
    <source>
        <dbReference type="ARBA" id="ARBA00022505"/>
    </source>
</evidence>
<evidence type="ECO:0000256" key="10">
    <source>
        <dbReference type="ARBA" id="ARBA00023063"/>
    </source>
</evidence>
<keyword evidence="9" id="KW-0411">Iron-sulfur</keyword>
<dbReference type="InterPro" id="IPR027467">
    <property type="entry name" value="MopterinOxRdtase_cofactor_BS"/>
</dbReference>
<dbReference type="PROSITE" id="PS51669">
    <property type="entry name" value="4FE4S_MOW_BIS_MGD"/>
    <property type="match status" value="1"/>
</dbReference>
<accession>A0A7U8C7Y4</accession>
<evidence type="ECO:0000313" key="13">
    <source>
        <dbReference type="Proteomes" id="UP000002171"/>
    </source>
</evidence>
<dbReference type="Gene3D" id="3.40.50.740">
    <property type="match status" value="1"/>
</dbReference>